<accession>A0A091V441</accession>
<proteinExistence type="predicted"/>
<evidence type="ECO:0000256" key="1">
    <source>
        <dbReference type="SAM" id="MobiDB-lite"/>
    </source>
</evidence>
<protein>
    <submittedName>
        <fullName evidence="2">Connector enhancer of kinase suppressor of ras 2</fullName>
    </submittedName>
</protein>
<evidence type="ECO:0000313" key="2">
    <source>
        <dbReference type="EMBL" id="KFQ84538.1"/>
    </source>
</evidence>
<feature type="non-terminal residue" evidence="2">
    <location>
        <position position="1"/>
    </location>
</feature>
<gene>
    <name evidence="2" type="ORF">N337_06375</name>
</gene>
<organism evidence="2 3">
    <name type="scientific">Phoenicopterus ruber ruber</name>
    <dbReference type="NCBI Taxonomy" id="9218"/>
    <lineage>
        <taxon>Eukaryota</taxon>
        <taxon>Metazoa</taxon>
        <taxon>Chordata</taxon>
        <taxon>Craniata</taxon>
        <taxon>Vertebrata</taxon>
        <taxon>Euteleostomi</taxon>
        <taxon>Archelosauria</taxon>
        <taxon>Archosauria</taxon>
        <taxon>Dinosauria</taxon>
        <taxon>Saurischia</taxon>
        <taxon>Theropoda</taxon>
        <taxon>Coelurosauria</taxon>
        <taxon>Aves</taxon>
        <taxon>Neognathae</taxon>
        <taxon>Neoaves</taxon>
        <taxon>Mirandornithes</taxon>
        <taxon>Phoenicopteriformes</taxon>
        <taxon>Phoenicopteridae</taxon>
        <taxon>Phoenicopterus</taxon>
    </lineage>
</organism>
<keyword evidence="3" id="KW-1185">Reference proteome</keyword>
<feature type="compositionally biased region" description="Low complexity" evidence="1">
    <location>
        <begin position="49"/>
        <end position="59"/>
    </location>
</feature>
<dbReference type="AlphaFoldDB" id="A0A091V441"/>
<feature type="compositionally biased region" description="Pro residues" evidence="1">
    <location>
        <begin position="20"/>
        <end position="33"/>
    </location>
</feature>
<feature type="region of interest" description="Disordered" evidence="1">
    <location>
        <begin position="148"/>
        <end position="185"/>
    </location>
</feature>
<feature type="non-terminal residue" evidence="2">
    <location>
        <position position="185"/>
    </location>
</feature>
<keyword evidence="2" id="KW-0808">Transferase</keyword>
<name>A0A091V441_PHORB</name>
<dbReference type="OrthoDB" id="74412at2759"/>
<dbReference type="EMBL" id="KK412948">
    <property type="protein sequence ID" value="KFQ84538.1"/>
    <property type="molecule type" value="Genomic_DNA"/>
</dbReference>
<feature type="region of interest" description="Disordered" evidence="1">
    <location>
        <begin position="1"/>
        <end position="110"/>
    </location>
</feature>
<keyword evidence="2" id="KW-0418">Kinase</keyword>
<dbReference type="GO" id="GO:0016301">
    <property type="term" value="F:kinase activity"/>
    <property type="evidence" value="ECO:0007669"/>
    <property type="project" value="UniProtKB-KW"/>
</dbReference>
<dbReference type="Proteomes" id="UP000053700">
    <property type="component" value="Unassembled WGS sequence"/>
</dbReference>
<feature type="compositionally biased region" description="Basic and acidic residues" evidence="1">
    <location>
        <begin position="174"/>
        <end position="185"/>
    </location>
</feature>
<evidence type="ECO:0000313" key="3">
    <source>
        <dbReference type="Proteomes" id="UP000053700"/>
    </source>
</evidence>
<sequence>DYWSESDKEEADTPSTPKQDSPPPPYDTYPRPPSMSCASPYVEPKHSRLSSTETSQSQSSHEEFRPEAAGSATTVPLEDAVISEAAVVSPEHRRQSTLPTQKCHLQDHYGPFPLVEGERMQVLNGNGGKPRSFTLPRDSGFNHCCQSLSVGAADHHEEAQQKEVEEEEEEEEEGKSAEENQEDKS</sequence>
<reference evidence="2 3" key="1">
    <citation type="submission" date="2014-04" db="EMBL/GenBank/DDBJ databases">
        <title>Genome evolution of avian class.</title>
        <authorList>
            <person name="Zhang G."/>
            <person name="Li C."/>
        </authorList>
    </citation>
    <scope>NUCLEOTIDE SEQUENCE [LARGE SCALE GENOMIC DNA]</scope>
    <source>
        <strain evidence="2">BGI_N337</strain>
    </source>
</reference>
<feature type="compositionally biased region" description="Basic and acidic residues" evidence="1">
    <location>
        <begin position="153"/>
        <end position="163"/>
    </location>
</feature>
<feature type="compositionally biased region" description="Acidic residues" evidence="1">
    <location>
        <begin position="164"/>
        <end position="173"/>
    </location>
</feature>